<feature type="transmembrane region" description="Helical" evidence="6">
    <location>
        <begin position="90"/>
        <end position="116"/>
    </location>
</feature>
<organism evidence="7 8">
    <name type="scientific">Marinicrinis sediminis</name>
    <dbReference type="NCBI Taxonomy" id="1652465"/>
    <lineage>
        <taxon>Bacteria</taxon>
        <taxon>Bacillati</taxon>
        <taxon>Bacillota</taxon>
        <taxon>Bacilli</taxon>
        <taxon>Bacillales</taxon>
        <taxon>Paenibacillaceae</taxon>
    </lineage>
</organism>
<accession>A0ABW5RD19</accession>
<feature type="transmembrane region" description="Helical" evidence="6">
    <location>
        <begin position="303"/>
        <end position="323"/>
    </location>
</feature>
<evidence type="ECO:0000256" key="6">
    <source>
        <dbReference type="SAM" id="Phobius"/>
    </source>
</evidence>
<evidence type="ECO:0000256" key="3">
    <source>
        <dbReference type="ARBA" id="ARBA00022692"/>
    </source>
</evidence>
<keyword evidence="3 6" id="KW-0812">Transmembrane</keyword>
<dbReference type="RefSeq" id="WP_379930288.1">
    <property type="nucleotide sequence ID" value="NZ_JBHUMM010000043.1"/>
</dbReference>
<sequence>MVQIGLRLFRQITLANTSVTASMQTLLMNMGVVLLNMLTGMLIARGLGADGRGVHAAILLWPQFLAFLLNMGIHSAALYESKRQQPGKDLFTGALLLSSGASCAAMGIGYVLLPMILHHYDSATIRYAQYMLFVIPMLHLSFLVQAMLRSMNRFGLYNLTRISVPLLTAIGLGLCLWLDAFRPSYTVLSYFLPYAPIFLYLGYRMYRQLPGTLRGLRASIRKLTSYGMRCSGHEMLGTASLYADQLLVAFLLSPSALGLYVVAVSLARMVNIFSNSIIMVLFPKASGLAKAEVVRMTLTAFRLNVLVMLVGGSVIILLAPWFLSLLYGADFAGAVTVFRLLVLEVMLTESGMVLAQAFMALNLPGRVSWLQAIGFGTSLPLMWWWIQGYGIHGAALGLLCAAVVKWLYLIVQYRRCFGVGLKQYGFQKEDYVAVKRLLRKYRVKGVSS</sequence>
<evidence type="ECO:0000256" key="1">
    <source>
        <dbReference type="ARBA" id="ARBA00004651"/>
    </source>
</evidence>
<feature type="transmembrane region" description="Helical" evidence="6">
    <location>
        <begin position="335"/>
        <end position="355"/>
    </location>
</feature>
<evidence type="ECO:0000256" key="2">
    <source>
        <dbReference type="ARBA" id="ARBA00022475"/>
    </source>
</evidence>
<dbReference type="Proteomes" id="UP001597497">
    <property type="component" value="Unassembled WGS sequence"/>
</dbReference>
<dbReference type="PANTHER" id="PTHR30250">
    <property type="entry name" value="PST FAMILY PREDICTED COLANIC ACID TRANSPORTER"/>
    <property type="match status" value="1"/>
</dbReference>
<evidence type="ECO:0000313" key="8">
    <source>
        <dbReference type="Proteomes" id="UP001597497"/>
    </source>
</evidence>
<dbReference type="InterPro" id="IPR050833">
    <property type="entry name" value="Poly_Biosynth_Transport"/>
</dbReference>
<feature type="transmembrane region" description="Helical" evidence="6">
    <location>
        <begin position="56"/>
        <end position="78"/>
    </location>
</feature>
<gene>
    <name evidence="7" type="ORF">ACFSUC_14245</name>
</gene>
<evidence type="ECO:0000256" key="4">
    <source>
        <dbReference type="ARBA" id="ARBA00022989"/>
    </source>
</evidence>
<keyword evidence="5 6" id="KW-0472">Membrane</keyword>
<name>A0ABW5RD19_9BACL</name>
<feature type="transmembrane region" description="Helical" evidence="6">
    <location>
        <begin position="392"/>
        <end position="411"/>
    </location>
</feature>
<dbReference type="InterPro" id="IPR002797">
    <property type="entry name" value="Polysacc_synth"/>
</dbReference>
<evidence type="ECO:0000256" key="5">
    <source>
        <dbReference type="ARBA" id="ARBA00023136"/>
    </source>
</evidence>
<proteinExistence type="predicted"/>
<evidence type="ECO:0000313" key="7">
    <source>
        <dbReference type="EMBL" id="MFD2672724.1"/>
    </source>
</evidence>
<dbReference type="PANTHER" id="PTHR30250:SF11">
    <property type="entry name" value="O-ANTIGEN TRANSPORTER-RELATED"/>
    <property type="match status" value="1"/>
</dbReference>
<keyword evidence="4 6" id="KW-1133">Transmembrane helix</keyword>
<dbReference type="EMBL" id="JBHUMM010000043">
    <property type="protein sequence ID" value="MFD2672724.1"/>
    <property type="molecule type" value="Genomic_DNA"/>
</dbReference>
<reference evidence="8" key="1">
    <citation type="journal article" date="2019" name="Int. J. Syst. Evol. Microbiol.">
        <title>The Global Catalogue of Microorganisms (GCM) 10K type strain sequencing project: providing services to taxonomists for standard genome sequencing and annotation.</title>
        <authorList>
            <consortium name="The Broad Institute Genomics Platform"/>
            <consortium name="The Broad Institute Genome Sequencing Center for Infectious Disease"/>
            <person name="Wu L."/>
            <person name="Ma J."/>
        </authorList>
    </citation>
    <scope>NUCLEOTIDE SEQUENCE [LARGE SCALE GENOMIC DNA]</scope>
    <source>
        <strain evidence="8">KCTC 33676</strain>
    </source>
</reference>
<comment type="subcellular location">
    <subcellularLocation>
        <location evidence="1">Cell membrane</location>
        <topology evidence="1">Multi-pass membrane protein</topology>
    </subcellularLocation>
</comment>
<dbReference type="Pfam" id="PF01943">
    <property type="entry name" value="Polysacc_synt"/>
    <property type="match status" value="1"/>
</dbReference>
<feature type="transmembrane region" description="Helical" evidence="6">
    <location>
        <begin position="160"/>
        <end position="181"/>
    </location>
</feature>
<protein>
    <submittedName>
        <fullName evidence="7">Lipopolysaccharide biosynthesis protein</fullName>
    </submittedName>
</protein>
<feature type="transmembrane region" description="Helical" evidence="6">
    <location>
        <begin position="128"/>
        <end position="148"/>
    </location>
</feature>
<feature type="transmembrane region" description="Helical" evidence="6">
    <location>
        <begin position="367"/>
        <end position="386"/>
    </location>
</feature>
<comment type="caution">
    <text evidence="7">The sequence shown here is derived from an EMBL/GenBank/DDBJ whole genome shotgun (WGS) entry which is preliminary data.</text>
</comment>
<feature type="transmembrane region" description="Helical" evidence="6">
    <location>
        <begin position="26"/>
        <end position="44"/>
    </location>
</feature>
<keyword evidence="8" id="KW-1185">Reference proteome</keyword>
<keyword evidence="2" id="KW-1003">Cell membrane</keyword>